<name>A0A2T7SNV9_9ACTN</name>
<feature type="signal peptide" evidence="1">
    <location>
        <begin position="1"/>
        <end position="35"/>
    </location>
</feature>
<dbReference type="AlphaFoldDB" id="A0A2T7SNV9"/>
<protein>
    <recommendedName>
        <fullName evidence="4">Secreted protein</fullName>
    </recommendedName>
</protein>
<organism evidence="2 3">
    <name type="scientific">Streptomyces scopuliridis RB72</name>
    <dbReference type="NCBI Taxonomy" id="1440053"/>
    <lineage>
        <taxon>Bacteria</taxon>
        <taxon>Bacillati</taxon>
        <taxon>Actinomycetota</taxon>
        <taxon>Actinomycetes</taxon>
        <taxon>Kitasatosporales</taxon>
        <taxon>Streptomycetaceae</taxon>
        <taxon>Streptomyces</taxon>
    </lineage>
</organism>
<gene>
    <name evidence="2" type="ORF">Y717_11035</name>
</gene>
<keyword evidence="3" id="KW-1185">Reference proteome</keyword>
<comment type="caution">
    <text evidence="2">The sequence shown here is derived from an EMBL/GenBank/DDBJ whole genome shotgun (WGS) entry which is preliminary data.</text>
</comment>
<evidence type="ECO:0000256" key="1">
    <source>
        <dbReference type="SAM" id="SignalP"/>
    </source>
</evidence>
<reference evidence="2 3" key="1">
    <citation type="submission" date="2013-12" db="EMBL/GenBank/DDBJ databases">
        <title>Annotated genome of Streptomyces scopuliridis.</title>
        <authorList>
            <person name="Olson J.B."/>
        </authorList>
    </citation>
    <scope>NUCLEOTIDE SEQUENCE [LARGE SCALE GENOMIC DNA]</scope>
    <source>
        <strain evidence="2 3">RB72</strain>
    </source>
</reference>
<sequence>MGMALRSLRRGIGSVFAALAVAASLGVAGTGSAHASTSASDGGTSDGVKGGASAAVVGTATVNFIHTATGRAYSCNVYRPSAIGQNPGPRQLAWNGTTLCDFQVHMQGASAAYVWGQDIAYYPGTWFDNISTMNSTTGQVTVFPGAWGVNNNVLFFVPPDYTATPGDGCSFQSATTVHCTATSGPLIVS</sequence>
<evidence type="ECO:0000313" key="2">
    <source>
        <dbReference type="EMBL" id="PVE04612.1"/>
    </source>
</evidence>
<accession>A0A2T7SNV9</accession>
<evidence type="ECO:0008006" key="4">
    <source>
        <dbReference type="Google" id="ProtNLM"/>
    </source>
</evidence>
<dbReference type="EMBL" id="AZSP01000385">
    <property type="protein sequence ID" value="PVE04612.1"/>
    <property type="molecule type" value="Genomic_DNA"/>
</dbReference>
<dbReference type="Proteomes" id="UP000245992">
    <property type="component" value="Unassembled WGS sequence"/>
</dbReference>
<proteinExistence type="predicted"/>
<feature type="chain" id="PRO_5015440371" description="Secreted protein" evidence="1">
    <location>
        <begin position="36"/>
        <end position="189"/>
    </location>
</feature>
<evidence type="ECO:0000313" key="3">
    <source>
        <dbReference type="Proteomes" id="UP000245992"/>
    </source>
</evidence>
<keyword evidence="1" id="KW-0732">Signal</keyword>